<gene>
    <name evidence="1" type="ORF">BUZ14_18805</name>
</gene>
<dbReference type="EMBL" id="QYJN01000885">
    <property type="protein sequence ID" value="RIP07833.1"/>
    <property type="molecule type" value="Genomic_DNA"/>
</dbReference>
<keyword evidence="1" id="KW-0347">Helicase</keyword>
<protein>
    <submittedName>
        <fullName evidence="1">ATP-dependent RecD-like DNA helicase</fullName>
    </submittedName>
</protein>
<evidence type="ECO:0000313" key="1">
    <source>
        <dbReference type="EMBL" id="RIP07833.1"/>
    </source>
</evidence>
<name>A0A3A0U6T6_STAGA</name>
<comment type="caution">
    <text evidence="1">The sequence shown here is derived from an EMBL/GenBank/DDBJ whole genome shotgun (WGS) entry which is preliminary data.</text>
</comment>
<feature type="non-terminal residue" evidence="1">
    <location>
        <position position="1"/>
    </location>
</feature>
<dbReference type="AlphaFoldDB" id="A0A3A0U6T6"/>
<evidence type="ECO:0000313" key="2">
    <source>
        <dbReference type="Proteomes" id="UP000265541"/>
    </source>
</evidence>
<dbReference type="Gene3D" id="3.40.50.300">
    <property type="entry name" value="P-loop containing nucleotide triphosphate hydrolases"/>
    <property type="match status" value="2"/>
</dbReference>
<proteinExistence type="predicted"/>
<dbReference type="Proteomes" id="UP000265541">
    <property type="component" value="Unassembled WGS sequence"/>
</dbReference>
<sequence length="143" mass="16154">ILDNEISAKLIIIDELSMVDTWLFHQFLSAVPIDAQIILVGDEDQLPSVGPGQVFKDLIDSKVIPRVNLTEVYRQQDGSSIIELAHRMKLGEPIDITHRFHDRNFINCNTDQIPPVVERVVSRAVNKGYDMSDIQVLAPMYKG</sequence>
<dbReference type="GO" id="GO:0004386">
    <property type="term" value="F:helicase activity"/>
    <property type="evidence" value="ECO:0007669"/>
    <property type="project" value="UniProtKB-KW"/>
</dbReference>
<organism evidence="1 2">
    <name type="scientific">Staphylococcus gallinarum</name>
    <dbReference type="NCBI Taxonomy" id="1293"/>
    <lineage>
        <taxon>Bacteria</taxon>
        <taxon>Bacillati</taxon>
        <taxon>Bacillota</taxon>
        <taxon>Bacilli</taxon>
        <taxon>Bacillales</taxon>
        <taxon>Staphylococcaceae</taxon>
        <taxon>Staphylococcus</taxon>
    </lineage>
</organism>
<dbReference type="OrthoDB" id="9803432at2"/>
<dbReference type="InterPro" id="IPR027417">
    <property type="entry name" value="P-loop_NTPase"/>
</dbReference>
<keyword evidence="1" id="KW-0378">Hydrolase</keyword>
<reference evidence="1 2" key="1">
    <citation type="journal article" date="2016" name="Front. Microbiol.">
        <title>Comprehensive Phylogenetic Analysis of Bovine Non-aureus Staphylococci Species Based on Whole-Genome Sequencing.</title>
        <authorList>
            <person name="Naushad S."/>
            <person name="Barkema H.W."/>
            <person name="Luby C."/>
            <person name="Condas L.A."/>
            <person name="Nobrega D.B."/>
            <person name="Carson D.A."/>
            <person name="De Buck J."/>
        </authorList>
    </citation>
    <scope>NUCLEOTIDE SEQUENCE [LARGE SCALE GENOMIC DNA]</scope>
    <source>
        <strain evidence="1 2">SNUC 4781</strain>
    </source>
</reference>
<feature type="non-terminal residue" evidence="1">
    <location>
        <position position="143"/>
    </location>
</feature>
<keyword evidence="1" id="KW-0547">Nucleotide-binding</keyword>
<accession>A0A3A0U6T6</accession>
<dbReference type="RefSeq" id="WP_142924096.1">
    <property type="nucleotide sequence ID" value="NZ_QYJN01000885.1"/>
</dbReference>
<dbReference type="Pfam" id="PF13604">
    <property type="entry name" value="AAA_30"/>
    <property type="match status" value="1"/>
</dbReference>
<dbReference type="SUPFAM" id="SSF52540">
    <property type="entry name" value="P-loop containing nucleoside triphosphate hydrolases"/>
    <property type="match status" value="1"/>
</dbReference>
<keyword evidence="1" id="KW-0067">ATP-binding</keyword>